<evidence type="ECO:0000313" key="1">
    <source>
        <dbReference type="EMBL" id="PIA24865.1"/>
    </source>
</evidence>
<dbReference type="EMBL" id="KZ305110">
    <property type="protein sequence ID" value="PIA26461.1"/>
    <property type="molecule type" value="Genomic_DNA"/>
</dbReference>
<keyword evidence="3" id="KW-1185">Reference proteome</keyword>
<sequence>MGEEEAEELQNTVKRKLSALAVLHALDFFLFYSYNDLFSQICSMSRPRPRQYMENITKRLFYSDQVGLKAVCNGWCSMYTVHPLMQLSLLMAFTDGSWNYFKLDLQRYVHDEHLRVLFHYDDLSSQQSQWLF</sequence>
<name>A0A2G5C0U0_AQUCA</name>
<reference evidence="1 3" key="1">
    <citation type="submission" date="2017-09" db="EMBL/GenBank/DDBJ databases">
        <title>WGS assembly of Aquilegia coerulea Goldsmith.</title>
        <authorList>
            <person name="Hodges S."/>
            <person name="Kramer E."/>
            <person name="Nordborg M."/>
            <person name="Tomkins J."/>
            <person name="Borevitz J."/>
            <person name="Derieg N."/>
            <person name="Yan J."/>
            <person name="Mihaltcheva S."/>
            <person name="Hayes R.D."/>
            <person name="Rokhsar D."/>
        </authorList>
    </citation>
    <scope>NUCLEOTIDE SEQUENCE [LARGE SCALE GENOMIC DNA]</scope>
    <source>
        <strain evidence="3">cv. Goldsmith</strain>
    </source>
</reference>
<organism evidence="1 3">
    <name type="scientific">Aquilegia coerulea</name>
    <name type="common">Rocky mountain columbine</name>
    <dbReference type="NCBI Taxonomy" id="218851"/>
    <lineage>
        <taxon>Eukaryota</taxon>
        <taxon>Viridiplantae</taxon>
        <taxon>Streptophyta</taxon>
        <taxon>Embryophyta</taxon>
        <taxon>Tracheophyta</taxon>
        <taxon>Spermatophyta</taxon>
        <taxon>Magnoliopsida</taxon>
        <taxon>Ranunculales</taxon>
        <taxon>Ranunculaceae</taxon>
        <taxon>Thalictroideae</taxon>
        <taxon>Aquilegia</taxon>
    </lineage>
</organism>
<protein>
    <submittedName>
        <fullName evidence="1">Uncharacterized protein</fullName>
    </submittedName>
</protein>
<dbReference type="OrthoDB" id="1863935at2759"/>
<gene>
    <name evidence="2" type="ORF">AQUCO_09300042v1</name>
    <name evidence="1" type="ORF">AQUCO_16800002v1</name>
</gene>
<proteinExistence type="predicted"/>
<accession>A0A2G5C0U0</accession>
<dbReference type="EMBL" id="KZ305169">
    <property type="protein sequence ID" value="PIA24865.1"/>
    <property type="molecule type" value="Genomic_DNA"/>
</dbReference>
<dbReference type="AlphaFoldDB" id="A0A2G5C0U0"/>
<evidence type="ECO:0000313" key="3">
    <source>
        <dbReference type="Proteomes" id="UP000230069"/>
    </source>
</evidence>
<evidence type="ECO:0000313" key="2">
    <source>
        <dbReference type="EMBL" id="PIA26461.1"/>
    </source>
</evidence>
<dbReference type="Proteomes" id="UP000230069">
    <property type="component" value="Unassembled WGS sequence"/>
</dbReference>